<keyword evidence="8" id="KW-0445">Lipid transport</keyword>
<dbReference type="Pfam" id="PF13329">
    <property type="entry name" value="ATG2_CAD"/>
    <property type="match status" value="2"/>
</dbReference>
<feature type="region of interest" description="Disordered" evidence="12">
    <location>
        <begin position="1981"/>
        <end position="2000"/>
    </location>
</feature>
<dbReference type="GO" id="GO:0000425">
    <property type="term" value="P:pexophagy"/>
    <property type="evidence" value="ECO:0000318"/>
    <property type="project" value="GO_Central"/>
</dbReference>
<evidence type="ECO:0000256" key="6">
    <source>
        <dbReference type="ARBA" id="ARBA00022824"/>
    </source>
</evidence>
<evidence type="ECO:0000256" key="2">
    <source>
        <dbReference type="ARBA" id="ARBA00004623"/>
    </source>
</evidence>
<protein>
    <recommendedName>
        <fullName evidence="4">Autophagy-related protein 2</fullName>
    </recommendedName>
</protein>
<dbReference type="GO" id="GO:0000045">
    <property type="term" value="P:autophagosome assembly"/>
    <property type="evidence" value="ECO:0000318"/>
    <property type="project" value="GO_Central"/>
</dbReference>
<dbReference type="OrthoDB" id="18982at2759"/>
<comment type="similarity">
    <text evidence="3">Belongs to the ATG2 family.</text>
</comment>
<gene>
    <name evidence="14" type="primary">LOC108981416</name>
</gene>
<evidence type="ECO:0000256" key="10">
    <source>
        <dbReference type="ARBA" id="ARBA00024479"/>
    </source>
</evidence>
<dbReference type="GO" id="GO:0061709">
    <property type="term" value="P:reticulophagy"/>
    <property type="evidence" value="ECO:0000318"/>
    <property type="project" value="GO_Central"/>
</dbReference>
<dbReference type="PANTHER" id="PTHR13190:SF1">
    <property type="entry name" value="AUTOPHAGY-RELATED 2, ISOFORM A"/>
    <property type="match status" value="1"/>
</dbReference>
<dbReference type="GO" id="GO:0034045">
    <property type="term" value="C:phagophore assembly site membrane"/>
    <property type="evidence" value="ECO:0007669"/>
    <property type="project" value="UniProtKB-SubCell"/>
</dbReference>
<sequence>MFSWNFAKSAEAMFSRWAVKRVCKFVLKKKLGHFILGDIDLDQLDVQLREGTIQLSDLALNVDCLNEKLGAATSVIIREGSIGSLLVKMPWKGEDCLVEIDELELVLAPCLKNDSPAGSETWSSVQDGNNGLHSDSKKLAHDSVDDTAKPISGDVHEGVKTIAKLVKRLLTSFHVRIKKLIVAFDPYLEDEKNMGIRTTLVLRILETECGTCVSEDANSNGGTIVESFLGISQLTNFVKFQEAVLELLRIDGDNNKESSPCVSGTSFGDYFSGGSPLNTTTPVVTGKKGGFSGNVKLSIPWKNGSLDIHKVDADVHIDPVELRLQPSTIKWLLLSWGTLKKLDEDCEGQMHHNPTNSFNINAASYCNSSTPVSTGHVTDKAMLSCGASSMDTSTLHLQDSVSENFLPGSHVISDWVPFSIPKNQKDGIEEEIDFGASVDQFFECFDGMRSSRSTLASSGMWNWTSSVLSAITAASSLASGSLHIPSEQQHVKTTVRAALAEISFMLSFHDEDQRHLCDPPGDQANVHHLGSEWRDIVLQLQVCPQEMKFEGMVDCIVVAHYYSSINTATNFGWKTCTDNNASQKHLIHQLQAEVQGALPPFAYPAEDSYSNEVNSSVAADFPFGSRGGIVKVTLLKTSGVTHCQFSACSSSSDGSFTVPTLFSLNLAPFVFWVNFPLINTLMNLSVELIKYVEMDSKRNEFPPRLFNEKQGSSPDGIRRGSTLCMTSLSSTERLCVNILMPNARVILCFHFESSEDGRGYSSWDQFLVLDFSSQSALNKGIDKDSNSNSDASLQKKHSLTATRSLHLHVGDLKIYLVSPASEAEVGIDSCNVKNQKFSSENILSMANKKGGLAVISMLWQEGHATGPWIARRAKFLATLEESRNRHKFVGKGFEFASVSTVKDLEGLKSQTRQEMILSSVLCLHVHLCSVTINLGSSQYKVLHGFLNEVISGFSCVDSDAANSRKGSSVSQTSLFVECDTVEILMSPDVKEIYVGSMQRELPGSWCCLKLKIQKFELLSVSNVGGIKDASFFWLAHGEGKLWGSINGIPDREFLLISCSDSTMKRGDGGGSNALSFRRAGSDIVYLWEPDSFHGFTSINVRCSTIVATGGRLDWLDAISSFFSLPSPETEQAGNNSMQKGDLNASCGSTFLLNLVDVGLSYEPYLKNLVHGIEVPDPKCYSSSAKEKECFGEQVACLLAASSFNVSNSTMANSIGNECKIRVQDLGLLLCTVSEPNNLDGTYSVEHLHKVGYVRVAREALIEVILRNNCKNGLLWEVECSKSHIYVETCHDTTSGLIHLASQLQQLFAPDLEESVVHLQARWDNVQKAQERKNYNGETRTVSGESGPSTSEVHTASEDAISEPGLVGLMDEICEDAFQFDNYHTYQFDSSESHICVSLDESLLRDACSLNVETPERLSHDLSFNRSVPELGLESSQTSFLEEGNFPEFIEGYCLSELRPLSELSIGRQSMPELPKCRSMNAEHEGLGKGNSGWYGDTYLSIVENHIAESSEQSGVKQFVEAKLPFIDNTKHDDIGKVTGRVLLKNIDVRWRMYAGSDWHDSRDDGEHYAKYHGRDKTVCLELSLSGMEFQYDIFPIGGVHVSKLSLSIQDFHLYDRSRDAPWKLVLGYNSSKDHPRESSSKALKLDLEAVRPDPLIPLEEYRLRIAFLPILLHLHQSQLDFLINFFGAKNSSVDQSPDCHEEPDGSKLLHGHTIANEAFLPYFQKFDIWPVLVRVDYSPHHVDLAALRSGKYVELVNLVPWKGVELQLKHVHAVGIYGWGSVCDTIIGEWLEDISQNQVHKILQGLPTIRSLVAVGSGAVKLVSLPVENYKRDRRVLKGMQRGTAAFLKSISLEAFGLGVHLAAGAHDLLHQAEYILTSIPPSVPWAGGSKMKTNVRSDQPKDAQQGLQRAYENVSDGLGKSASALVRTPLKKYQSGAGAVSALASAIQAVPAAAIAPASACASAVHCTLLGFRNSLDPERKKESMEKYLGPTQSSEQDQ</sequence>
<dbReference type="InterPro" id="IPR026849">
    <property type="entry name" value="ATG2"/>
</dbReference>
<evidence type="ECO:0000256" key="7">
    <source>
        <dbReference type="ARBA" id="ARBA00023006"/>
    </source>
</evidence>
<dbReference type="KEGG" id="jre:108981416"/>
<comment type="subcellular location">
    <subcellularLocation>
        <location evidence="1">Endoplasmic reticulum membrane</location>
        <topology evidence="1">Peripheral membrane protein</topology>
    </subcellularLocation>
    <subcellularLocation>
        <location evidence="2">Preautophagosomal structure membrane</location>
        <topology evidence="2">Peripheral membrane protein</topology>
    </subcellularLocation>
</comment>
<dbReference type="Proteomes" id="UP000235220">
    <property type="component" value="Chromosome 16"/>
</dbReference>
<organism evidence="13 14">
    <name type="scientific">Juglans regia</name>
    <name type="common">English walnut</name>
    <dbReference type="NCBI Taxonomy" id="51240"/>
    <lineage>
        <taxon>Eukaryota</taxon>
        <taxon>Viridiplantae</taxon>
        <taxon>Streptophyta</taxon>
        <taxon>Embryophyta</taxon>
        <taxon>Tracheophyta</taxon>
        <taxon>Spermatophyta</taxon>
        <taxon>Magnoliopsida</taxon>
        <taxon>eudicotyledons</taxon>
        <taxon>Gunneridae</taxon>
        <taxon>Pentapetalae</taxon>
        <taxon>rosids</taxon>
        <taxon>fabids</taxon>
        <taxon>Fagales</taxon>
        <taxon>Juglandaceae</taxon>
        <taxon>Juglans</taxon>
    </lineage>
</organism>
<evidence type="ECO:0000256" key="12">
    <source>
        <dbReference type="SAM" id="MobiDB-lite"/>
    </source>
</evidence>
<dbReference type="FunCoup" id="A0A2I4DLT4">
    <property type="interactions" value="2841"/>
</dbReference>
<dbReference type="GO" id="GO:0032266">
    <property type="term" value="F:phosphatidylinositol-3-phosphate binding"/>
    <property type="evidence" value="ECO:0000318"/>
    <property type="project" value="GO_Central"/>
</dbReference>
<evidence type="ECO:0000256" key="8">
    <source>
        <dbReference type="ARBA" id="ARBA00023055"/>
    </source>
</evidence>
<accession>A0A2I4DLT4</accession>
<keyword evidence="9" id="KW-0472">Membrane</keyword>
<dbReference type="GO" id="GO:0061908">
    <property type="term" value="C:phagophore"/>
    <property type="evidence" value="ECO:0000318"/>
    <property type="project" value="GO_Central"/>
</dbReference>
<evidence type="ECO:0000256" key="11">
    <source>
        <dbReference type="ARBA" id="ARBA00024615"/>
    </source>
</evidence>
<evidence type="ECO:0000256" key="9">
    <source>
        <dbReference type="ARBA" id="ARBA00023136"/>
    </source>
</evidence>
<dbReference type="Gramene" id="Jr16_18960_p1">
    <property type="protein sequence ID" value="cds.Jr16_18960_p1"/>
    <property type="gene ID" value="Jr16_18960"/>
</dbReference>
<keyword evidence="13" id="KW-1185">Reference proteome</keyword>
<evidence type="ECO:0000256" key="3">
    <source>
        <dbReference type="ARBA" id="ARBA00009714"/>
    </source>
</evidence>
<evidence type="ECO:0000256" key="5">
    <source>
        <dbReference type="ARBA" id="ARBA00022448"/>
    </source>
</evidence>
<evidence type="ECO:0000313" key="13">
    <source>
        <dbReference type="Proteomes" id="UP000235220"/>
    </source>
</evidence>
<dbReference type="GO" id="GO:0000422">
    <property type="term" value="P:autophagy of mitochondrion"/>
    <property type="evidence" value="ECO:0000318"/>
    <property type="project" value="GO_Central"/>
</dbReference>
<comment type="catalytic activity">
    <reaction evidence="11">
        <text>a 1,2-diacyl-sn-glycero-3-phosphoethanolamine(in) = a 1,2-diacyl-sn-glycero-3-phosphoethanolamine(out)</text>
        <dbReference type="Rhea" id="RHEA:38895"/>
        <dbReference type="ChEBI" id="CHEBI:64612"/>
    </reaction>
</comment>
<keyword evidence="5" id="KW-0813">Transport</keyword>
<feature type="region of interest" description="Disordered" evidence="12">
    <location>
        <begin position="1329"/>
        <end position="1356"/>
    </location>
</feature>
<evidence type="ECO:0000256" key="1">
    <source>
        <dbReference type="ARBA" id="ARBA00004406"/>
    </source>
</evidence>
<keyword evidence="6" id="KW-0256">Endoplasmic reticulum</keyword>
<dbReference type="GO" id="GO:0061723">
    <property type="term" value="P:glycophagy"/>
    <property type="evidence" value="ECO:0000318"/>
    <property type="project" value="GO_Central"/>
</dbReference>
<dbReference type="GO" id="GO:0000407">
    <property type="term" value="C:phagophore assembly site"/>
    <property type="evidence" value="ECO:0000318"/>
    <property type="project" value="GO_Central"/>
</dbReference>
<evidence type="ECO:0000313" key="14">
    <source>
        <dbReference type="RefSeq" id="XP_018808110.2"/>
    </source>
</evidence>
<dbReference type="GO" id="GO:0043495">
    <property type="term" value="F:protein-membrane adaptor activity"/>
    <property type="evidence" value="ECO:0000318"/>
    <property type="project" value="GO_Central"/>
</dbReference>
<reference evidence="14" key="1">
    <citation type="submission" date="2025-08" db="UniProtKB">
        <authorList>
            <consortium name="RefSeq"/>
        </authorList>
    </citation>
    <scope>IDENTIFICATION</scope>
    <source>
        <tissue evidence="14">Leaves</tissue>
    </source>
</reference>
<proteinExistence type="inferred from homology"/>
<dbReference type="PANTHER" id="PTHR13190">
    <property type="entry name" value="AUTOPHAGY-RELATED 2, ISOFORM A"/>
    <property type="match status" value="1"/>
</dbReference>
<dbReference type="STRING" id="51240.A0A2I4DLT4"/>
<dbReference type="GO" id="GO:0005789">
    <property type="term" value="C:endoplasmic reticulum membrane"/>
    <property type="evidence" value="ECO:0007669"/>
    <property type="project" value="UniProtKB-SubCell"/>
</dbReference>
<name>A0A2I4DLT4_JUGRE</name>
<feature type="compositionally biased region" description="Polar residues" evidence="12">
    <location>
        <begin position="1335"/>
        <end position="1353"/>
    </location>
</feature>
<dbReference type="RefSeq" id="XP_018808110.2">
    <property type="nucleotide sequence ID" value="XM_018952565.2"/>
</dbReference>
<evidence type="ECO:0000256" key="4">
    <source>
        <dbReference type="ARBA" id="ARBA00018070"/>
    </source>
</evidence>
<dbReference type="GO" id="GO:0006869">
    <property type="term" value="P:lipid transport"/>
    <property type="evidence" value="ECO:0007669"/>
    <property type="project" value="UniProtKB-KW"/>
</dbReference>
<dbReference type="GO" id="GO:0034727">
    <property type="term" value="P:piecemeal microautophagy of the nucleus"/>
    <property type="evidence" value="ECO:0000318"/>
    <property type="project" value="GO_Central"/>
</dbReference>
<comment type="catalytic activity">
    <reaction evidence="10">
        <text>a 1,2-diacyl-sn-glycero-3-phospho-L-serine(in) = a 1,2-diacyl-sn-glycero-3-phospho-L-serine(out)</text>
        <dbReference type="Rhea" id="RHEA:38663"/>
        <dbReference type="ChEBI" id="CHEBI:57262"/>
    </reaction>
</comment>
<keyword evidence="7" id="KW-0072">Autophagy</keyword>
<dbReference type="GeneID" id="108981416"/>